<gene>
    <name evidence="3" type="ORF">NDI89_16855</name>
</gene>
<dbReference type="GO" id="GO:0004175">
    <property type="term" value="F:endopeptidase activity"/>
    <property type="evidence" value="ECO:0007669"/>
    <property type="project" value="UniProtKB-ARBA"/>
</dbReference>
<dbReference type="InterPro" id="IPR052710">
    <property type="entry name" value="CAAX_protease"/>
</dbReference>
<protein>
    <submittedName>
        <fullName evidence="3">CPBP family intramembrane metalloprotease</fullName>
    </submittedName>
</protein>
<reference evidence="3" key="1">
    <citation type="submission" date="2022-06" db="EMBL/GenBank/DDBJ databases">
        <title>Natrinema sp. a new haloarchaeum isolate from saline soil.</title>
        <authorList>
            <person name="Strakova D."/>
            <person name="Galisteo C."/>
            <person name="Sanchez-Porro C."/>
            <person name="Ventosa A."/>
        </authorList>
    </citation>
    <scope>NUCLEOTIDE SEQUENCE</scope>
    <source>
        <strain evidence="3">S1CR25-10</strain>
    </source>
</reference>
<dbReference type="Proteomes" id="UP001154061">
    <property type="component" value="Unassembled WGS sequence"/>
</dbReference>
<organism evidence="3 4">
    <name type="scientific">Natrinema salsiterrestre</name>
    <dbReference type="NCBI Taxonomy" id="2950540"/>
    <lineage>
        <taxon>Archaea</taxon>
        <taxon>Methanobacteriati</taxon>
        <taxon>Methanobacteriota</taxon>
        <taxon>Stenosarchaea group</taxon>
        <taxon>Halobacteria</taxon>
        <taxon>Halobacteriales</taxon>
        <taxon>Natrialbaceae</taxon>
        <taxon>Natrinema</taxon>
    </lineage>
</organism>
<feature type="transmembrane region" description="Helical" evidence="1">
    <location>
        <begin position="225"/>
        <end position="247"/>
    </location>
</feature>
<evidence type="ECO:0000313" key="3">
    <source>
        <dbReference type="EMBL" id="MDF9747258.1"/>
    </source>
</evidence>
<evidence type="ECO:0000313" key="4">
    <source>
        <dbReference type="Proteomes" id="UP001154061"/>
    </source>
</evidence>
<dbReference type="EMBL" id="JAMQOT010000006">
    <property type="protein sequence ID" value="MDF9747258.1"/>
    <property type="molecule type" value="Genomic_DNA"/>
</dbReference>
<dbReference type="PANTHER" id="PTHR36435">
    <property type="entry name" value="SLR1288 PROTEIN"/>
    <property type="match status" value="1"/>
</dbReference>
<feature type="transmembrane region" description="Helical" evidence="1">
    <location>
        <begin position="53"/>
        <end position="77"/>
    </location>
</feature>
<feature type="domain" description="CAAX prenyl protease 2/Lysostaphin resistance protein A-like" evidence="2">
    <location>
        <begin position="139"/>
        <end position="237"/>
    </location>
</feature>
<dbReference type="AlphaFoldDB" id="A0A9Q4Q4I8"/>
<keyword evidence="3" id="KW-0645">Protease</keyword>
<keyword evidence="3" id="KW-0378">Hydrolase</keyword>
<evidence type="ECO:0000259" key="2">
    <source>
        <dbReference type="Pfam" id="PF02517"/>
    </source>
</evidence>
<dbReference type="Pfam" id="PF02517">
    <property type="entry name" value="Rce1-like"/>
    <property type="match status" value="1"/>
</dbReference>
<keyword evidence="1" id="KW-0472">Membrane</keyword>
<dbReference type="GO" id="GO:0080120">
    <property type="term" value="P:CAAX-box protein maturation"/>
    <property type="evidence" value="ECO:0007669"/>
    <property type="project" value="UniProtKB-ARBA"/>
</dbReference>
<sequence length="270" mass="28849">MATSSRRWTDGPLWSTLIAAGLAISGLFAAQFTTLPALLLDPALFTAPTETSIASRAILLILNFVGFALAGAVYLAVTGRGWAYVDLRMPTRREWGYVLAGVLGGIAFYVLVSVTVQLLSLPAAENQVSTYIGGDQTMVLVMIVIVFLFNAPAEEFLYRNIVQKRLYDAFSRLQAVAIASVIFGLIHFPVYAALSESLLATAVPVTVVVGGAAIFGYLYAKTDNLLVPIAAHAVFNGFQFGLLYLALEYDLETADPTSSLLVDVATAVAL</sequence>
<dbReference type="PANTHER" id="PTHR36435:SF1">
    <property type="entry name" value="CAAX AMINO TERMINAL PROTEASE FAMILY PROTEIN"/>
    <property type="match status" value="1"/>
</dbReference>
<feature type="transmembrane region" description="Helical" evidence="1">
    <location>
        <begin position="170"/>
        <end position="192"/>
    </location>
</feature>
<dbReference type="InterPro" id="IPR003675">
    <property type="entry name" value="Rce1/LyrA-like_dom"/>
</dbReference>
<evidence type="ECO:0000256" key="1">
    <source>
        <dbReference type="SAM" id="Phobius"/>
    </source>
</evidence>
<keyword evidence="1" id="KW-1133">Transmembrane helix</keyword>
<keyword evidence="3" id="KW-0482">Metalloprotease</keyword>
<dbReference type="RefSeq" id="WP_277523136.1">
    <property type="nucleotide sequence ID" value="NZ_JAMQOT010000006.1"/>
</dbReference>
<feature type="transmembrane region" description="Helical" evidence="1">
    <location>
        <begin position="139"/>
        <end position="158"/>
    </location>
</feature>
<accession>A0A9Q4Q4I8</accession>
<proteinExistence type="predicted"/>
<dbReference type="GO" id="GO:0008237">
    <property type="term" value="F:metallopeptidase activity"/>
    <property type="evidence" value="ECO:0007669"/>
    <property type="project" value="UniProtKB-KW"/>
</dbReference>
<comment type="caution">
    <text evidence="3">The sequence shown here is derived from an EMBL/GenBank/DDBJ whole genome shotgun (WGS) entry which is preliminary data.</text>
</comment>
<name>A0A9Q4Q4I8_9EURY</name>
<keyword evidence="1" id="KW-0812">Transmembrane</keyword>
<keyword evidence="4" id="KW-1185">Reference proteome</keyword>
<feature type="transmembrane region" description="Helical" evidence="1">
    <location>
        <begin position="198"/>
        <end position="218"/>
    </location>
</feature>
<feature type="transmembrane region" description="Helical" evidence="1">
    <location>
        <begin position="97"/>
        <end position="119"/>
    </location>
</feature>